<feature type="compositionally biased region" description="Polar residues" evidence="1">
    <location>
        <begin position="706"/>
        <end position="724"/>
    </location>
</feature>
<feature type="compositionally biased region" description="Polar residues" evidence="1">
    <location>
        <begin position="38"/>
        <end position="61"/>
    </location>
</feature>
<protein>
    <submittedName>
        <fullName evidence="2">Uncharacterized protein</fullName>
    </submittedName>
</protein>
<feature type="compositionally biased region" description="Basic and acidic residues" evidence="1">
    <location>
        <begin position="273"/>
        <end position="282"/>
    </location>
</feature>
<dbReference type="Proteomes" id="UP000433883">
    <property type="component" value="Unassembled WGS sequence"/>
</dbReference>
<evidence type="ECO:0000313" key="2">
    <source>
        <dbReference type="EMBL" id="KAE9970028.1"/>
    </source>
</evidence>
<feature type="region of interest" description="Disordered" evidence="1">
    <location>
        <begin position="675"/>
        <end position="724"/>
    </location>
</feature>
<feature type="region of interest" description="Disordered" evidence="1">
    <location>
        <begin position="352"/>
        <end position="416"/>
    </location>
</feature>
<feature type="region of interest" description="Disordered" evidence="1">
    <location>
        <begin position="445"/>
        <end position="466"/>
    </location>
</feature>
<feature type="compositionally biased region" description="Polar residues" evidence="1">
    <location>
        <begin position="352"/>
        <end position="367"/>
    </location>
</feature>
<feature type="compositionally biased region" description="Polar residues" evidence="1">
    <location>
        <begin position="675"/>
        <end position="699"/>
    </location>
</feature>
<sequence length="956" mass="105642">MSMVNLPEAADGPTSPLPQLPTSSKRVKKLARPEKLQISPSALAQVKSRTPGTPSPLNSNRPVFKQNALEGAQSIISPTARLAKDYDPETPKHFAVVQFSEEEDRKSDVEEDAPIRGFSLQEFLQEDKQKENDELIDTILEKVSSPSIHSPASPSSAQNNSSIKSKRARGKKIGRRLISFGLSKDEEPGPKRKFDPKATSRTAPTNEPSPFTRVTSDSRFPVTGVFENKQAQTVGTLNHTRERGLSVFDFLGLGSGPRPDSPTLGHATVKGSQGDRGEHGQQEEDDVFKIRDTGFSNQRAQKGGPLAYKSPAPLRLPQKHSPNASPSIPTQLLVRDDRDDFLVSTVAALHSVSTTSPTPSNATLSESKTPRRCATTPLSLQRAKSTTSRSTTRFSDTSSTLLPLDRSNRNSIASTAETKRRSFNSIIESRRNSLASIIELKRHSESSNVGKRLSNPRVEELKHDSAETTDEALPDILIPRIVEKRLSGVSAEIAASNIANLGRHFTVKKIRNWTPFPSSLSPHSPLTPGNSGAVLPRSRVVTPKSPLALVRLDGCSQETHEAHKQSVAERVPIATPKILQSKFDNLGFDEDVVQIVEMEAPSLTEEEKQREEKGTFAALLGWNGPMEWGETDKEKKVKCEQIRNALEPQMKIEPKNPSPPPLALEFRTFMEFMSSTTREQNATDTPRTSITETEMSSFDFSRRTSKATSRSETPTYPSFSSISRSTTAQTSWSEATMSPPFGMSRSTSSSEFPLLSPVPSFHKPNSVGYSFSSHLTSRRPSDAAATVSNPFGSLVHWDRPIETAGEKKRRKLLDLKQRLRNEMLEKQGALLGPEMLQLNGRFKGMERYIAHNLVQRDLRKAYDECDKALVSAASVAREYLDLWQPECSSELAFDAPPVVQPAPSSELRLDCGESISMVDECARKCADLTLIGEEGILNFRLVWTQQFLDRCERNGW</sequence>
<organism evidence="2 3">
    <name type="scientific">Venturia inaequalis</name>
    <name type="common">Apple scab fungus</name>
    <dbReference type="NCBI Taxonomy" id="5025"/>
    <lineage>
        <taxon>Eukaryota</taxon>
        <taxon>Fungi</taxon>
        <taxon>Dikarya</taxon>
        <taxon>Ascomycota</taxon>
        <taxon>Pezizomycotina</taxon>
        <taxon>Dothideomycetes</taxon>
        <taxon>Pleosporomycetidae</taxon>
        <taxon>Venturiales</taxon>
        <taxon>Venturiaceae</taxon>
        <taxon>Venturia</taxon>
    </lineage>
</organism>
<reference evidence="2 3" key="1">
    <citation type="submission" date="2019-11" db="EMBL/GenBank/DDBJ databases">
        <title>Venturia inaequalis Genome Resource.</title>
        <authorList>
            <person name="Lichtner F.J."/>
        </authorList>
    </citation>
    <scope>NUCLEOTIDE SEQUENCE [LARGE SCALE GENOMIC DNA]</scope>
    <source>
        <strain evidence="2">Bline_iso_100314</strain>
    </source>
</reference>
<evidence type="ECO:0000313" key="3">
    <source>
        <dbReference type="Proteomes" id="UP000433883"/>
    </source>
</evidence>
<feature type="compositionally biased region" description="Polar residues" evidence="1">
    <location>
        <begin position="199"/>
        <end position="217"/>
    </location>
</feature>
<feature type="compositionally biased region" description="Basic and acidic residues" evidence="1">
    <location>
        <begin position="183"/>
        <end position="198"/>
    </location>
</feature>
<dbReference type="EMBL" id="WNWQ01000345">
    <property type="protein sequence ID" value="KAE9970028.1"/>
    <property type="molecule type" value="Genomic_DNA"/>
</dbReference>
<comment type="caution">
    <text evidence="2">The sequence shown here is derived from an EMBL/GenBank/DDBJ whole genome shotgun (WGS) entry which is preliminary data.</text>
</comment>
<dbReference type="AlphaFoldDB" id="A0A8H3YS76"/>
<proteinExistence type="predicted"/>
<feature type="compositionally biased region" description="Low complexity" evidence="1">
    <location>
        <begin position="144"/>
        <end position="163"/>
    </location>
</feature>
<gene>
    <name evidence="2" type="ORF">BLS_005110</name>
</gene>
<feature type="compositionally biased region" description="Polar residues" evidence="1">
    <location>
        <begin position="320"/>
        <end position="330"/>
    </location>
</feature>
<feature type="compositionally biased region" description="Low complexity" evidence="1">
    <location>
        <begin position="385"/>
        <end position="400"/>
    </location>
</feature>
<feature type="region of interest" description="Disordered" evidence="1">
    <location>
        <begin position="1"/>
        <end position="62"/>
    </location>
</feature>
<evidence type="ECO:0000256" key="1">
    <source>
        <dbReference type="SAM" id="MobiDB-lite"/>
    </source>
</evidence>
<feature type="compositionally biased region" description="Basic residues" evidence="1">
    <location>
        <begin position="164"/>
        <end position="175"/>
    </location>
</feature>
<feature type="compositionally biased region" description="Basic and acidic residues" evidence="1">
    <location>
        <begin position="457"/>
        <end position="466"/>
    </location>
</feature>
<feature type="region of interest" description="Disordered" evidence="1">
    <location>
        <begin position="144"/>
        <end position="217"/>
    </location>
</feature>
<feature type="region of interest" description="Disordered" evidence="1">
    <location>
        <begin position="254"/>
        <end position="282"/>
    </location>
</feature>
<name>A0A8H3YS76_VENIN</name>
<accession>A0A8H3YS76</accession>
<feature type="region of interest" description="Disordered" evidence="1">
    <location>
        <begin position="295"/>
        <end position="330"/>
    </location>
</feature>